<feature type="domain" description="PAC" evidence="8">
    <location>
        <begin position="481"/>
        <end position="533"/>
    </location>
</feature>
<keyword evidence="3" id="KW-0597">Phosphoprotein</keyword>
<feature type="domain" description="PAS" evidence="7">
    <location>
        <begin position="146"/>
        <end position="223"/>
    </location>
</feature>
<evidence type="ECO:0000259" key="6">
    <source>
        <dbReference type="PROSITE" id="PS50109"/>
    </source>
</evidence>
<evidence type="ECO:0000256" key="1">
    <source>
        <dbReference type="ARBA" id="ARBA00000085"/>
    </source>
</evidence>
<dbReference type="SUPFAM" id="SSF47384">
    <property type="entry name" value="Homodimeric domain of signal transducing histidine kinase"/>
    <property type="match status" value="1"/>
</dbReference>
<dbReference type="KEGG" id="pla:Plav_2355"/>
<dbReference type="Pfam" id="PF02518">
    <property type="entry name" value="HATPase_c"/>
    <property type="match status" value="1"/>
</dbReference>
<dbReference type="AlphaFoldDB" id="A7HVN4"/>
<keyword evidence="10" id="KW-1185">Reference proteome</keyword>
<dbReference type="PROSITE" id="PS50112">
    <property type="entry name" value="PAS"/>
    <property type="match status" value="5"/>
</dbReference>
<dbReference type="Proteomes" id="UP000006377">
    <property type="component" value="Chromosome"/>
</dbReference>
<dbReference type="GO" id="GO:0000155">
    <property type="term" value="F:phosphorelay sensor kinase activity"/>
    <property type="evidence" value="ECO:0007669"/>
    <property type="project" value="InterPro"/>
</dbReference>
<comment type="catalytic activity">
    <reaction evidence="1">
        <text>ATP + protein L-histidine = ADP + protein N-phospho-L-histidine.</text>
        <dbReference type="EC" id="2.7.13.3"/>
    </reaction>
</comment>
<evidence type="ECO:0000259" key="8">
    <source>
        <dbReference type="PROSITE" id="PS50113"/>
    </source>
</evidence>
<feature type="domain" description="PAS" evidence="7">
    <location>
        <begin position="14"/>
        <end position="90"/>
    </location>
</feature>
<feature type="domain" description="PAC" evidence="8">
    <location>
        <begin position="614"/>
        <end position="666"/>
    </location>
</feature>
<evidence type="ECO:0000313" key="9">
    <source>
        <dbReference type="EMBL" id="ABS63967.1"/>
    </source>
</evidence>
<protein>
    <recommendedName>
        <fullName evidence="2">histidine kinase</fullName>
        <ecNumber evidence="2">2.7.13.3</ecNumber>
    </recommendedName>
</protein>
<dbReference type="SMART" id="SM00387">
    <property type="entry name" value="HATPase_c"/>
    <property type="match status" value="1"/>
</dbReference>
<dbReference type="InterPro" id="IPR003594">
    <property type="entry name" value="HATPase_dom"/>
</dbReference>
<evidence type="ECO:0000313" key="10">
    <source>
        <dbReference type="Proteomes" id="UP000006377"/>
    </source>
</evidence>
<dbReference type="EMBL" id="CP000774">
    <property type="protein sequence ID" value="ABS63967.1"/>
    <property type="molecule type" value="Genomic_DNA"/>
</dbReference>
<dbReference type="InterPro" id="IPR000014">
    <property type="entry name" value="PAS"/>
</dbReference>
<feature type="domain" description="Histidine kinase" evidence="6">
    <location>
        <begin position="686"/>
        <end position="898"/>
    </location>
</feature>
<dbReference type="EC" id="2.7.13.3" evidence="2"/>
<dbReference type="Gene3D" id="3.30.450.20">
    <property type="entry name" value="PAS domain"/>
    <property type="match status" value="5"/>
</dbReference>
<dbReference type="Gene3D" id="1.10.287.130">
    <property type="match status" value="1"/>
</dbReference>
<feature type="domain" description="PAS" evidence="7">
    <location>
        <begin position="534"/>
        <end position="611"/>
    </location>
</feature>
<dbReference type="PANTHER" id="PTHR43304">
    <property type="entry name" value="PHYTOCHROME-LIKE PROTEIN CPH1"/>
    <property type="match status" value="1"/>
</dbReference>
<feature type="domain" description="PAC" evidence="8">
    <location>
        <begin position="226"/>
        <end position="278"/>
    </location>
</feature>
<dbReference type="HOGENOM" id="CLU_000445_114_39_5"/>
<dbReference type="SMART" id="SM00091">
    <property type="entry name" value="PAS"/>
    <property type="match status" value="5"/>
</dbReference>
<evidence type="ECO:0000259" key="7">
    <source>
        <dbReference type="PROSITE" id="PS50112"/>
    </source>
</evidence>
<name>A7HVN4_PARL1</name>
<dbReference type="CDD" id="cd00130">
    <property type="entry name" value="PAS"/>
    <property type="match status" value="5"/>
</dbReference>
<feature type="domain" description="PAC" evidence="8">
    <location>
        <begin position="354"/>
        <end position="406"/>
    </location>
</feature>
<dbReference type="InterPro" id="IPR000700">
    <property type="entry name" value="PAS-assoc_C"/>
</dbReference>
<dbReference type="SUPFAM" id="SSF55785">
    <property type="entry name" value="PYP-like sensor domain (PAS domain)"/>
    <property type="match status" value="5"/>
</dbReference>
<dbReference type="Pfam" id="PF00512">
    <property type="entry name" value="HisKA"/>
    <property type="match status" value="1"/>
</dbReference>
<evidence type="ECO:0000256" key="4">
    <source>
        <dbReference type="ARBA" id="ARBA00022679"/>
    </source>
</evidence>
<dbReference type="SMART" id="SM00086">
    <property type="entry name" value="PAC"/>
    <property type="match status" value="5"/>
</dbReference>
<accession>A7HVN4</accession>
<proteinExistence type="predicted"/>
<dbReference type="NCBIfam" id="TIGR00229">
    <property type="entry name" value="sensory_box"/>
    <property type="match status" value="5"/>
</dbReference>
<evidence type="ECO:0000256" key="2">
    <source>
        <dbReference type="ARBA" id="ARBA00012438"/>
    </source>
</evidence>
<dbReference type="InterPro" id="IPR013655">
    <property type="entry name" value="PAS_fold_3"/>
</dbReference>
<dbReference type="PRINTS" id="PR00344">
    <property type="entry name" value="BCTRLSENSOR"/>
</dbReference>
<dbReference type="PROSITE" id="PS50113">
    <property type="entry name" value="PAC"/>
    <property type="match status" value="5"/>
</dbReference>
<dbReference type="InterPro" id="IPR004358">
    <property type="entry name" value="Sig_transdc_His_kin-like_C"/>
</dbReference>
<evidence type="ECO:0000256" key="3">
    <source>
        <dbReference type="ARBA" id="ARBA00022553"/>
    </source>
</evidence>
<dbReference type="SUPFAM" id="SSF55874">
    <property type="entry name" value="ATPase domain of HSP90 chaperone/DNA topoisomerase II/histidine kinase"/>
    <property type="match status" value="1"/>
</dbReference>
<dbReference type="InterPro" id="IPR052162">
    <property type="entry name" value="Sensor_kinase/Photoreceptor"/>
</dbReference>
<dbReference type="InterPro" id="IPR005467">
    <property type="entry name" value="His_kinase_dom"/>
</dbReference>
<feature type="domain" description="PAC" evidence="8">
    <location>
        <begin position="93"/>
        <end position="145"/>
    </location>
</feature>
<dbReference type="CDD" id="cd00082">
    <property type="entry name" value="HisKA"/>
    <property type="match status" value="1"/>
</dbReference>
<feature type="domain" description="PAS" evidence="7">
    <location>
        <begin position="407"/>
        <end position="463"/>
    </location>
</feature>
<dbReference type="OrthoDB" id="9795133at2"/>
<keyword evidence="5 9" id="KW-0418">Kinase</keyword>
<dbReference type="InterPro" id="IPR001610">
    <property type="entry name" value="PAC"/>
</dbReference>
<gene>
    <name evidence="9" type="ordered locus">Plav_2355</name>
</gene>
<evidence type="ECO:0000256" key="5">
    <source>
        <dbReference type="ARBA" id="ARBA00022777"/>
    </source>
</evidence>
<dbReference type="SMART" id="SM00388">
    <property type="entry name" value="HisKA"/>
    <property type="match status" value="1"/>
</dbReference>
<dbReference type="InterPro" id="IPR036890">
    <property type="entry name" value="HATPase_C_sf"/>
</dbReference>
<dbReference type="PANTHER" id="PTHR43304:SF1">
    <property type="entry name" value="PAC DOMAIN-CONTAINING PROTEIN"/>
    <property type="match status" value="1"/>
</dbReference>
<dbReference type="Gene3D" id="3.30.565.10">
    <property type="entry name" value="Histidine kinase-like ATPase, C-terminal domain"/>
    <property type="match status" value="1"/>
</dbReference>
<keyword evidence="4" id="KW-0808">Transferase</keyword>
<dbReference type="InterPro" id="IPR003661">
    <property type="entry name" value="HisK_dim/P_dom"/>
</dbReference>
<dbReference type="eggNOG" id="COG4191">
    <property type="taxonomic scope" value="Bacteria"/>
</dbReference>
<dbReference type="eggNOG" id="COG2202">
    <property type="taxonomic scope" value="Bacteria"/>
</dbReference>
<dbReference type="InterPro" id="IPR035965">
    <property type="entry name" value="PAS-like_dom_sf"/>
</dbReference>
<organism evidence="9 10">
    <name type="scientific">Parvibaculum lavamentivorans (strain DS-1 / DSM 13023 / NCIMB 13966)</name>
    <dbReference type="NCBI Taxonomy" id="402881"/>
    <lineage>
        <taxon>Bacteria</taxon>
        <taxon>Pseudomonadati</taxon>
        <taxon>Pseudomonadota</taxon>
        <taxon>Alphaproteobacteria</taxon>
        <taxon>Hyphomicrobiales</taxon>
        <taxon>Parvibaculaceae</taxon>
        <taxon>Parvibaculum</taxon>
    </lineage>
</organism>
<dbReference type="InterPro" id="IPR036097">
    <property type="entry name" value="HisK_dim/P_sf"/>
</dbReference>
<dbReference type="FunFam" id="3.30.450.20:FF:000099">
    <property type="entry name" value="Sensory box sensor histidine kinase"/>
    <property type="match status" value="3"/>
</dbReference>
<dbReference type="Pfam" id="PF08447">
    <property type="entry name" value="PAS_3"/>
    <property type="match status" value="5"/>
</dbReference>
<dbReference type="STRING" id="402881.Plav_2355"/>
<sequence length="902" mass="102249">MTTASNSIGETDPESMRALQIIESMPGFAWSADSAGQFTYVSPKALVFLGNTSADLNTADEEDEFGWRTVVHPDDYDRVAARWRHCLRTGEHYDTEHRLRRTDGVYRWFRNSGRPSRDSEGRITQWYGTTIDIEDQKQAEATLRDREQELSQLVDMVPSHLWRLTADGEPIFFNRRMIEFIGMDVGDLGNSRRNRMEDLIDSFVHPDDAHAMKQALAQSLTTGQHFVMRYRLRRTDGVYHWMSSRAEPLRDHVGRIVQWYGLCHDIDDQVKAEEAVRESEQQLQGIIDAVPVHIWSWTPSGDLAYVSKRYLAHLGLSEANFEDFTRVAQELVHPDDAPGVQATAAASLASGDAFAMRYRRLSKDGAYRWMEGRCEPLHNRDGTILHWYGVSIDIDDQVRAEEALRASKRQLEQMIDALPVNILSFSPSGEMTYASKRYLERVGIPPHIRNFDTLARDVAHPEDFPVMFRRATDGFAAGTPFVSRFRRREKDGVYRWIEARAHPLRDTDDTIVQWYIAAIDIEEEMHAQQALRESERTLRQLIETLPALIYCAAPDGKPTYRSQQLTEFLGFGLDDKDETGVSRLVSTLDAIIHPDDLALVHEKYGHSLATGKPYALRHRLRRFDGVYRWVETRAAPMCNDEGEIVQWNGVCIDIDSEVRTQEELRLAQDRLARASHAAGLAELSASIAHEVNQPLAAIVANSHACHHWLSAEPANMERAKITVERIIRDANGAADIVSRIRALFKQSTETRVVTPLSSVITEIRELLTDEVTRRRVHMEVDIADGLPPIALDRVQIQQVLINLIRNGMEAMGSVPGRRELRLRVRFIEDAIRVELSDSGPGIELSEKIFEPFFTTKERGMGMGLAICRSIVESHGGRLWAENNTPHGATFVFALPVEATAAA</sequence>
<dbReference type="PROSITE" id="PS50109">
    <property type="entry name" value="HIS_KIN"/>
    <property type="match status" value="1"/>
</dbReference>
<feature type="domain" description="PAS" evidence="7">
    <location>
        <begin position="279"/>
        <end position="351"/>
    </location>
</feature>
<reference evidence="9 10" key="1">
    <citation type="journal article" date="2011" name="Stand. Genomic Sci.">
        <title>Complete genome sequence of Parvibaculum lavamentivorans type strain (DS-1(T)).</title>
        <authorList>
            <person name="Schleheck D."/>
            <person name="Weiss M."/>
            <person name="Pitluck S."/>
            <person name="Bruce D."/>
            <person name="Land M.L."/>
            <person name="Han S."/>
            <person name="Saunders E."/>
            <person name="Tapia R."/>
            <person name="Detter C."/>
            <person name="Brettin T."/>
            <person name="Han J."/>
            <person name="Woyke T."/>
            <person name="Goodwin L."/>
            <person name="Pennacchio L."/>
            <person name="Nolan M."/>
            <person name="Cook A.M."/>
            <person name="Kjelleberg S."/>
            <person name="Thomas T."/>
        </authorList>
    </citation>
    <scope>NUCLEOTIDE SEQUENCE [LARGE SCALE GENOMIC DNA]</scope>
    <source>
        <strain evidence="10">DS-1 / DSM 13023 / NCIMB 13966</strain>
    </source>
</reference>